<dbReference type="GO" id="GO:0016763">
    <property type="term" value="F:pentosyltransferase activity"/>
    <property type="evidence" value="ECO:0007669"/>
    <property type="project" value="TreeGrafter"/>
</dbReference>
<dbReference type="InterPro" id="IPR050297">
    <property type="entry name" value="LipidA_mod_glycosyltrf_83"/>
</dbReference>
<keyword evidence="6 9" id="KW-1133">Transmembrane helix</keyword>
<evidence type="ECO:0000256" key="9">
    <source>
        <dbReference type="SAM" id="Phobius"/>
    </source>
</evidence>
<keyword evidence="4" id="KW-0808">Transferase</keyword>
<gene>
    <name evidence="11" type="ORF">ENS64_14830</name>
</gene>
<dbReference type="AlphaFoldDB" id="A0A7C4LPY4"/>
<evidence type="ECO:0000256" key="2">
    <source>
        <dbReference type="ARBA" id="ARBA00022475"/>
    </source>
</evidence>
<feature type="transmembrane region" description="Helical" evidence="9">
    <location>
        <begin position="220"/>
        <end position="241"/>
    </location>
</feature>
<keyword evidence="5 9" id="KW-0812">Transmembrane</keyword>
<feature type="region of interest" description="Disordered" evidence="8">
    <location>
        <begin position="1"/>
        <end position="23"/>
    </location>
</feature>
<dbReference type="InterPro" id="IPR038731">
    <property type="entry name" value="RgtA/B/C-like"/>
</dbReference>
<dbReference type="PANTHER" id="PTHR33908:SF11">
    <property type="entry name" value="MEMBRANE PROTEIN"/>
    <property type="match status" value="1"/>
</dbReference>
<name>A0A7C4LPY4_9PLAN</name>
<organism evidence="11">
    <name type="scientific">Schlesneria paludicola</name>
    <dbReference type="NCBI Taxonomy" id="360056"/>
    <lineage>
        <taxon>Bacteria</taxon>
        <taxon>Pseudomonadati</taxon>
        <taxon>Planctomycetota</taxon>
        <taxon>Planctomycetia</taxon>
        <taxon>Planctomycetales</taxon>
        <taxon>Planctomycetaceae</taxon>
        <taxon>Schlesneria</taxon>
    </lineage>
</organism>
<keyword evidence="7 9" id="KW-0472">Membrane</keyword>
<dbReference type="Pfam" id="PF13231">
    <property type="entry name" value="PMT_2"/>
    <property type="match status" value="1"/>
</dbReference>
<sequence length="522" mass="57368">MRGSENDAADSHVEQDGASPGTPCRQPWPRWCLAVTTPLRTLYDRQRMSLAVATIGPRAFARRWRWVLGGVLLLDVLKHTALLVSGQTQPWGDSPTYWQLGEEAAGGNWWLTDSALASRTPGYPWFLAVCLALFGKQALLAVVIAQHLAVMFTTWATVWWSWRLTQREGAAVAAAMWCAFSTARPLYANWILTETWATCALTFCAVALDRALHSQRLRWTIIAGGTLGAGILIRPALLAAVPAVLIACGWELARAEKRTAAQYVSAGAGLIVMIALLAPWCLRNWLMFDRFALTVFTGRQLWKAAFDPWPGGELPLPDDGPGAALRARIADPAVDWRHNWSVAAALSRSGLKDHELDILMEQVAWQAIRRHPGQALIRLCARCATFWYVREWEPPAIDGQGGRGVFRGQREFSIPVFASGMEGALRWTPERCFPAMWLWSAAAWWGVAQTVVSPTQRRTGVLLAAIVGCTTLATAALEVPVYRYRSVLEPLMIVAVVNGSAAVARRRPSAPSDAPARQTTTG</sequence>
<evidence type="ECO:0000256" key="8">
    <source>
        <dbReference type="SAM" id="MobiDB-lite"/>
    </source>
</evidence>
<protein>
    <recommendedName>
        <fullName evidence="10">Glycosyltransferase RgtA/B/C/D-like domain-containing protein</fullName>
    </recommendedName>
</protein>
<evidence type="ECO:0000256" key="7">
    <source>
        <dbReference type="ARBA" id="ARBA00023136"/>
    </source>
</evidence>
<evidence type="ECO:0000259" key="10">
    <source>
        <dbReference type="Pfam" id="PF13231"/>
    </source>
</evidence>
<dbReference type="EMBL" id="DSVQ01000018">
    <property type="protein sequence ID" value="HGT40517.1"/>
    <property type="molecule type" value="Genomic_DNA"/>
</dbReference>
<keyword evidence="3" id="KW-0328">Glycosyltransferase</keyword>
<feature type="transmembrane region" description="Helical" evidence="9">
    <location>
        <begin position="138"/>
        <end position="162"/>
    </location>
</feature>
<dbReference type="GO" id="GO:0009103">
    <property type="term" value="P:lipopolysaccharide biosynthetic process"/>
    <property type="evidence" value="ECO:0007669"/>
    <property type="project" value="UniProtKB-ARBA"/>
</dbReference>
<evidence type="ECO:0000313" key="11">
    <source>
        <dbReference type="EMBL" id="HGT40517.1"/>
    </source>
</evidence>
<feature type="transmembrane region" description="Helical" evidence="9">
    <location>
        <begin position="461"/>
        <end position="481"/>
    </location>
</feature>
<accession>A0A7C4LPY4</accession>
<evidence type="ECO:0000256" key="1">
    <source>
        <dbReference type="ARBA" id="ARBA00004651"/>
    </source>
</evidence>
<comment type="subcellular location">
    <subcellularLocation>
        <location evidence="1">Cell membrane</location>
        <topology evidence="1">Multi-pass membrane protein</topology>
    </subcellularLocation>
</comment>
<feature type="transmembrane region" description="Helical" evidence="9">
    <location>
        <begin position="261"/>
        <end position="282"/>
    </location>
</feature>
<reference evidence="11" key="1">
    <citation type="journal article" date="2020" name="mSystems">
        <title>Genome- and Community-Level Interaction Insights into Carbon Utilization and Element Cycling Functions of Hydrothermarchaeota in Hydrothermal Sediment.</title>
        <authorList>
            <person name="Zhou Z."/>
            <person name="Liu Y."/>
            <person name="Xu W."/>
            <person name="Pan J."/>
            <person name="Luo Z.H."/>
            <person name="Li M."/>
        </authorList>
    </citation>
    <scope>NUCLEOTIDE SEQUENCE [LARGE SCALE GENOMIC DNA]</scope>
    <source>
        <strain evidence="11">SpSt-508</strain>
    </source>
</reference>
<evidence type="ECO:0000256" key="5">
    <source>
        <dbReference type="ARBA" id="ARBA00022692"/>
    </source>
</evidence>
<feature type="domain" description="Glycosyltransferase RgtA/B/C/D-like" evidence="10">
    <location>
        <begin position="119"/>
        <end position="279"/>
    </location>
</feature>
<dbReference type="GO" id="GO:0005886">
    <property type="term" value="C:plasma membrane"/>
    <property type="evidence" value="ECO:0007669"/>
    <property type="project" value="UniProtKB-SubCell"/>
</dbReference>
<feature type="transmembrane region" description="Helical" evidence="9">
    <location>
        <begin position="187"/>
        <end position="208"/>
    </location>
</feature>
<evidence type="ECO:0000256" key="6">
    <source>
        <dbReference type="ARBA" id="ARBA00022989"/>
    </source>
</evidence>
<evidence type="ECO:0000256" key="4">
    <source>
        <dbReference type="ARBA" id="ARBA00022679"/>
    </source>
</evidence>
<proteinExistence type="predicted"/>
<evidence type="ECO:0000256" key="3">
    <source>
        <dbReference type="ARBA" id="ARBA00022676"/>
    </source>
</evidence>
<keyword evidence="2" id="KW-1003">Cell membrane</keyword>
<comment type="caution">
    <text evidence="11">The sequence shown here is derived from an EMBL/GenBank/DDBJ whole genome shotgun (WGS) entry which is preliminary data.</text>
</comment>
<dbReference type="PANTHER" id="PTHR33908">
    <property type="entry name" value="MANNOSYLTRANSFERASE YKCB-RELATED"/>
    <property type="match status" value="1"/>
</dbReference>